<dbReference type="CDD" id="cd01012">
    <property type="entry name" value="YcaC_related"/>
    <property type="match status" value="1"/>
</dbReference>
<protein>
    <recommendedName>
        <fullName evidence="1">Isochorismatase-like domain-containing protein</fullName>
    </recommendedName>
</protein>
<dbReference type="Proteomes" id="UP000029692">
    <property type="component" value="Unassembled WGS sequence"/>
</dbReference>
<dbReference type="SUPFAM" id="SSF52499">
    <property type="entry name" value="Isochorismatase-like hydrolases"/>
    <property type="match status" value="1"/>
</dbReference>
<keyword evidence="3" id="KW-1185">Reference proteome</keyword>
<dbReference type="PANTHER" id="PTHR14119:SF3">
    <property type="entry name" value="ISOCHORISMATASE DOMAIN-CONTAINING PROTEIN 2"/>
    <property type="match status" value="1"/>
</dbReference>
<dbReference type="EMBL" id="JNUP01000065">
    <property type="protein sequence ID" value="KGE71706.1"/>
    <property type="molecule type" value="Genomic_DNA"/>
</dbReference>
<comment type="caution">
    <text evidence="2">The sequence shown here is derived from an EMBL/GenBank/DDBJ whole genome shotgun (WGS) entry which is preliminary data.</text>
</comment>
<organism evidence="2 3">
    <name type="scientific">Spirochaeta lutea</name>
    <dbReference type="NCBI Taxonomy" id="1480694"/>
    <lineage>
        <taxon>Bacteria</taxon>
        <taxon>Pseudomonadati</taxon>
        <taxon>Spirochaetota</taxon>
        <taxon>Spirochaetia</taxon>
        <taxon>Spirochaetales</taxon>
        <taxon>Spirochaetaceae</taxon>
        <taxon>Spirochaeta</taxon>
    </lineage>
</organism>
<reference evidence="2 3" key="1">
    <citation type="submission" date="2014-05" db="EMBL/GenBank/DDBJ databases">
        <title>De novo Genome Sequence of Spirocheata sp.</title>
        <authorList>
            <person name="Shivani Y."/>
            <person name="Subhash Y."/>
            <person name="Tushar L."/>
            <person name="Sasikala C."/>
            <person name="Ramana C.V."/>
        </authorList>
    </citation>
    <scope>NUCLEOTIDE SEQUENCE [LARGE SCALE GENOMIC DNA]</scope>
    <source>
        <strain evidence="2 3">JC230</strain>
    </source>
</reference>
<evidence type="ECO:0000313" key="2">
    <source>
        <dbReference type="EMBL" id="KGE71706.1"/>
    </source>
</evidence>
<evidence type="ECO:0000259" key="1">
    <source>
        <dbReference type="Pfam" id="PF00857"/>
    </source>
</evidence>
<dbReference type="InterPro" id="IPR036380">
    <property type="entry name" value="Isochorismatase-like_sf"/>
</dbReference>
<dbReference type="eggNOG" id="COG1335">
    <property type="taxonomic scope" value="Bacteria"/>
</dbReference>
<proteinExistence type="predicted"/>
<sequence>MKLEKQTSLGLIIDIQERLLPAMGNPDSIEEACSTLLQGLQALDVPVLHTEQYPRGLGHTVLPLQSHLNGFNPPSPCYEKLSFSCLSDGAIREAIRKTGAKQLIVAGIETHVCLQQTVLEALNLGMEVMVVHDAAGSRSIIDHQQALERMRQEGARIGSVESILFELLETAEDPAFRTISRLIK</sequence>
<dbReference type="Gene3D" id="3.40.50.850">
    <property type="entry name" value="Isochorismatase-like"/>
    <property type="match status" value="1"/>
</dbReference>
<name>A0A098QVV5_9SPIO</name>
<accession>A0A098QVV5</accession>
<feature type="domain" description="Isochorismatase-like" evidence="1">
    <location>
        <begin position="11"/>
        <end position="161"/>
    </location>
</feature>
<evidence type="ECO:0000313" key="3">
    <source>
        <dbReference type="Proteomes" id="UP000029692"/>
    </source>
</evidence>
<gene>
    <name evidence="2" type="ORF">DC28_10645</name>
</gene>
<dbReference type="PANTHER" id="PTHR14119">
    <property type="entry name" value="HYDROLASE"/>
    <property type="match status" value="1"/>
</dbReference>
<dbReference type="RefSeq" id="WP_037548143.1">
    <property type="nucleotide sequence ID" value="NZ_JNUP01000065.1"/>
</dbReference>
<dbReference type="OrthoDB" id="9789777at2"/>
<dbReference type="InterPro" id="IPR000868">
    <property type="entry name" value="Isochorismatase-like_dom"/>
</dbReference>
<dbReference type="Pfam" id="PF00857">
    <property type="entry name" value="Isochorismatase"/>
    <property type="match status" value="1"/>
</dbReference>
<dbReference type="InterPro" id="IPR050993">
    <property type="entry name" value="Isochorismatase_domain"/>
</dbReference>
<dbReference type="AlphaFoldDB" id="A0A098QVV5"/>
<dbReference type="STRING" id="1480694.DC28_10645"/>